<keyword evidence="3" id="KW-1133">Transmembrane helix</keyword>
<dbReference type="PANTHER" id="PTHR30386">
    <property type="entry name" value="MEMBRANE FUSION SUBUNIT OF EMRAB-TOLC MULTIDRUG EFFLUX PUMP"/>
    <property type="match status" value="1"/>
</dbReference>
<proteinExistence type="predicted"/>
<accession>A0ABX0TTQ5</accession>
<dbReference type="SUPFAM" id="SSF111369">
    <property type="entry name" value="HlyD-like secretion proteins"/>
    <property type="match status" value="2"/>
</dbReference>
<gene>
    <name evidence="6" type="ORF">FHS31_001130</name>
</gene>
<comment type="caution">
    <text evidence="6">The sequence shown here is derived from an EMBL/GenBank/DDBJ whole genome shotgun (WGS) entry which is preliminary data.</text>
</comment>
<evidence type="ECO:0000259" key="5">
    <source>
        <dbReference type="Pfam" id="PF25963"/>
    </source>
</evidence>
<dbReference type="Gene3D" id="1.10.287.470">
    <property type="entry name" value="Helix hairpin bin"/>
    <property type="match status" value="1"/>
</dbReference>
<dbReference type="Pfam" id="PF25963">
    <property type="entry name" value="Beta-barrel_AAEA"/>
    <property type="match status" value="1"/>
</dbReference>
<sequence>MAEDDNRSDESEKDGKKPGDDADDPSKAGNGDKDSEGKDSEDEEEDSGPPFYKKPIFWFIAIPVLVVIIIAGILWWLHARRFESTDDAFIDAHIVRIAAQTNGRLTRVPDSDNRHVHKGQLLAVIEPGAPDASRAEAVAGVAQADAQIKQAEAQVISNQAAVRQAEANAIGPQADAARAARDYARYLALKRLDPLAAAPTQIDQARANAESTAGQAAAARKQIAQARANVLAARKQVEAARAQRSASVARVQQADVTVGYLRILAPIDGQVVNRSVDVGSYVAPGQQLMAVVPDEMWVTANFKETQLALMRRGQHVDIRIDAYPGVTFAGHVDSVQRGAGQAFQLLPAQNATGNYVKVVQRVPVRILFDGAEWRRYAIGPGMSVVPRVTVRP</sequence>
<feature type="compositionally biased region" description="Basic and acidic residues" evidence="2">
    <location>
        <begin position="1"/>
        <end position="38"/>
    </location>
</feature>
<evidence type="ECO:0000313" key="7">
    <source>
        <dbReference type="Proteomes" id="UP000727456"/>
    </source>
</evidence>
<evidence type="ECO:0000313" key="6">
    <source>
        <dbReference type="EMBL" id="NIJ07534.1"/>
    </source>
</evidence>
<feature type="coiled-coil region" evidence="1">
    <location>
        <begin position="202"/>
        <end position="243"/>
    </location>
</feature>
<protein>
    <submittedName>
        <fullName evidence="6">Membrane fusion protein (Multidrug efflux system)</fullName>
    </submittedName>
</protein>
<name>A0ABX0TTQ5_9SPHN</name>
<feature type="region of interest" description="Disordered" evidence="2">
    <location>
        <begin position="1"/>
        <end position="48"/>
    </location>
</feature>
<dbReference type="Pfam" id="PF25917">
    <property type="entry name" value="BSH_RND"/>
    <property type="match status" value="1"/>
</dbReference>
<reference evidence="6 7" key="1">
    <citation type="submission" date="2020-03" db="EMBL/GenBank/DDBJ databases">
        <title>Genomic Encyclopedia of Type Strains, Phase III (KMG-III): the genomes of soil and plant-associated and newly described type strains.</title>
        <authorList>
            <person name="Whitman W."/>
        </authorList>
    </citation>
    <scope>NUCLEOTIDE SEQUENCE [LARGE SCALE GENOMIC DNA]</scope>
    <source>
        <strain evidence="6 7">CECT 8804</strain>
    </source>
</reference>
<feature type="domain" description="p-hydroxybenzoic acid efflux pump subunit AaeA-like beta-barrel" evidence="5">
    <location>
        <begin position="297"/>
        <end position="381"/>
    </location>
</feature>
<dbReference type="InterPro" id="IPR050739">
    <property type="entry name" value="MFP"/>
</dbReference>
<evidence type="ECO:0000256" key="1">
    <source>
        <dbReference type="SAM" id="Coils"/>
    </source>
</evidence>
<dbReference type="InterPro" id="IPR058634">
    <property type="entry name" value="AaeA-lik-b-barrel"/>
</dbReference>
<feature type="domain" description="Multidrug resistance protein MdtA-like barrel-sandwich hybrid" evidence="4">
    <location>
        <begin position="94"/>
        <end position="292"/>
    </location>
</feature>
<dbReference type="Gene3D" id="2.40.50.100">
    <property type="match status" value="1"/>
</dbReference>
<dbReference type="Proteomes" id="UP000727456">
    <property type="component" value="Unassembled WGS sequence"/>
</dbReference>
<evidence type="ECO:0000259" key="4">
    <source>
        <dbReference type="Pfam" id="PF25917"/>
    </source>
</evidence>
<organism evidence="6 7">
    <name type="scientific">Sphingomonas vulcanisoli</name>
    <dbReference type="NCBI Taxonomy" id="1658060"/>
    <lineage>
        <taxon>Bacteria</taxon>
        <taxon>Pseudomonadati</taxon>
        <taxon>Pseudomonadota</taxon>
        <taxon>Alphaproteobacteria</taxon>
        <taxon>Sphingomonadales</taxon>
        <taxon>Sphingomonadaceae</taxon>
        <taxon>Sphingomonas</taxon>
    </lineage>
</organism>
<keyword evidence="3" id="KW-0472">Membrane</keyword>
<evidence type="ECO:0000256" key="2">
    <source>
        <dbReference type="SAM" id="MobiDB-lite"/>
    </source>
</evidence>
<dbReference type="InterPro" id="IPR058625">
    <property type="entry name" value="MdtA-like_BSH"/>
</dbReference>
<dbReference type="PANTHER" id="PTHR30386:SF24">
    <property type="entry name" value="MULTIDRUG RESISTANCE EFFLUX PUMP"/>
    <property type="match status" value="1"/>
</dbReference>
<dbReference type="EMBL" id="JAAOZC010000002">
    <property type="protein sequence ID" value="NIJ07534.1"/>
    <property type="molecule type" value="Genomic_DNA"/>
</dbReference>
<dbReference type="RefSeq" id="WP_167072392.1">
    <property type="nucleotide sequence ID" value="NZ_JAAOZC010000002.1"/>
</dbReference>
<keyword evidence="1" id="KW-0175">Coiled coil</keyword>
<feature type="transmembrane region" description="Helical" evidence="3">
    <location>
        <begin position="56"/>
        <end position="77"/>
    </location>
</feature>
<keyword evidence="3" id="KW-0812">Transmembrane</keyword>
<dbReference type="Gene3D" id="2.40.30.170">
    <property type="match status" value="1"/>
</dbReference>
<keyword evidence="7" id="KW-1185">Reference proteome</keyword>
<evidence type="ECO:0000256" key="3">
    <source>
        <dbReference type="SAM" id="Phobius"/>
    </source>
</evidence>
<feature type="coiled-coil region" evidence="1">
    <location>
        <begin position="134"/>
        <end position="168"/>
    </location>
</feature>